<sequence length="212" mass="23082">MPFSYEIKSLAQPTDEEVGQITDILVDAFKDDPLVHTGSGGNKSLEPSFHRVGVASALLVGRLFVAIEQETSKIIGTVFFSSPGPSIWADKERSSKIPGYLAHLDKLSENARLKFTEAIEKYAHIDVPGVDKTNAWSVNSLAVASPYRRKGVAHALLAAGEALAEADKGKVVLEAGDEETLQMYKNFGYHHAGTTHIEGYPFYVAQKDFSSK</sequence>
<dbReference type="Pfam" id="PF13508">
    <property type="entry name" value="Acetyltransf_7"/>
    <property type="match status" value="1"/>
</dbReference>
<dbReference type="InterPro" id="IPR000182">
    <property type="entry name" value="GNAT_dom"/>
</dbReference>
<proteinExistence type="predicted"/>
<evidence type="ECO:0000313" key="3">
    <source>
        <dbReference type="Proteomes" id="UP000292702"/>
    </source>
</evidence>
<organism evidence="2 3">
    <name type="scientific">Steccherinum ochraceum</name>
    <dbReference type="NCBI Taxonomy" id="92696"/>
    <lineage>
        <taxon>Eukaryota</taxon>
        <taxon>Fungi</taxon>
        <taxon>Dikarya</taxon>
        <taxon>Basidiomycota</taxon>
        <taxon>Agaricomycotina</taxon>
        <taxon>Agaricomycetes</taxon>
        <taxon>Polyporales</taxon>
        <taxon>Steccherinaceae</taxon>
        <taxon>Steccherinum</taxon>
    </lineage>
</organism>
<comment type="caution">
    <text evidence="2">The sequence shown here is derived from an EMBL/GenBank/DDBJ whole genome shotgun (WGS) entry which is preliminary data.</text>
</comment>
<dbReference type="AlphaFoldDB" id="A0A4R0RLE9"/>
<dbReference type="Proteomes" id="UP000292702">
    <property type="component" value="Unassembled WGS sequence"/>
</dbReference>
<evidence type="ECO:0000259" key="1">
    <source>
        <dbReference type="Pfam" id="PF13508"/>
    </source>
</evidence>
<protein>
    <recommendedName>
        <fullName evidence="1">N-acetyltransferase domain-containing protein</fullName>
    </recommendedName>
</protein>
<name>A0A4R0RLE9_9APHY</name>
<dbReference type="InterPro" id="IPR016181">
    <property type="entry name" value="Acyl_CoA_acyltransferase"/>
</dbReference>
<dbReference type="EMBL" id="RWJN01000068">
    <property type="protein sequence ID" value="TCD68386.1"/>
    <property type="molecule type" value="Genomic_DNA"/>
</dbReference>
<dbReference type="SUPFAM" id="SSF55729">
    <property type="entry name" value="Acyl-CoA N-acyltransferases (Nat)"/>
    <property type="match status" value="1"/>
</dbReference>
<dbReference type="Gene3D" id="3.40.630.30">
    <property type="match status" value="1"/>
</dbReference>
<feature type="domain" description="N-acetyltransferase" evidence="1">
    <location>
        <begin position="135"/>
        <end position="190"/>
    </location>
</feature>
<accession>A0A4R0RLE9</accession>
<gene>
    <name evidence="2" type="ORF">EIP91_010895</name>
</gene>
<reference evidence="2 3" key="1">
    <citation type="submission" date="2018-11" db="EMBL/GenBank/DDBJ databases">
        <title>Genome assembly of Steccherinum ochraceum LE-BIN_3174, the white-rot fungus of the Steccherinaceae family (The Residual Polyporoid clade, Polyporales, Basidiomycota).</title>
        <authorList>
            <person name="Fedorova T.V."/>
            <person name="Glazunova O.A."/>
            <person name="Landesman E.O."/>
            <person name="Moiseenko K.V."/>
            <person name="Psurtseva N.V."/>
            <person name="Savinova O.S."/>
            <person name="Shakhova N.V."/>
            <person name="Tyazhelova T.V."/>
            <person name="Vasina D.V."/>
        </authorList>
    </citation>
    <scope>NUCLEOTIDE SEQUENCE [LARGE SCALE GENOMIC DNA]</scope>
    <source>
        <strain evidence="2 3">LE-BIN_3174</strain>
    </source>
</reference>
<evidence type="ECO:0000313" key="2">
    <source>
        <dbReference type="EMBL" id="TCD68386.1"/>
    </source>
</evidence>
<dbReference type="GO" id="GO:0016747">
    <property type="term" value="F:acyltransferase activity, transferring groups other than amino-acyl groups"/>
    <property type="evidence" value="ECO:0007669"/>
    <property type="project" value="InterPro"/>
</dbReference>
<dbReference type="OrthoDB" id="61113at2759"/>
<keyword evidence="3" id="KW-1185">Reference proteome</keyword>